<sequence>MRYFEYWNLTHLMYFLKKRGCGVTLVDETGAAFHKDSIRAIRYGANGKLFASVGDDKLVKIWSAVVWVVDLHGPDRNETSEDPEFESAEKRSYQDLDHSCGLAIAIVDNKPCAM</sequence>
<name>A0A5N5NL94_9ROSI</name>
<dbReference type="PROSITE" id="PS50082">
    <property type="entry name" value="WD_REPEATS_2"/>
    <property type="match status" value="1"/>
</dbReference>
<evidence type="ECO:0000313" key="3">
    <source>
        <dbReference type="Proteomes" id="UP000326939"/>
    </source>
</evidence>
<dbReference type="Proteomes" id="UP000326939">
    <property type="component" value="Chromosome 2"/>
</dbReference>
<protein>
    <submittedName>
        <fullName evidence="2">Uncharacterized protein</fullName>
    </submittedName>
</protein>
<feature type="repeat" description="WD" evidence="1">
    <location>
        <begin position="31"/>
        <end position="63"/>
    </location>
</feature>
<evidence type="ECO:0000256" key="1">
    <source>
        <dbReference type="PROSITE-ProRule" id="PRU00221"/>
    </source>
</evidence>
<keyword evidence="3" id="KW-1185">Reference proteome</keyword>
<dbReference type="Gene3D" id="2.130.10.10">
    <property type="entry name" value="YVTN repeat-like/Quinoprotein amine dehydrogenase"/>
    <property type="match status" value="1"/>
</dbReference>
<dbReference type="EMBL" id="VDCV01000002">
    <property type="protein sequence ID" value="KAB5568360.1"/>
    <property type="molecule type" value="Genomic_DNA"/>
</dbReference>
<evidence type="ECO:0000313" key="2">
    <source>
        <dbReference type="EMBL" id="KAB5568360.1"/>
    </source>
</evidence>
<dbReference type="PROSITE" id="PS50294">
    <property type="entry name" value="WD_REPEATS_REGION"/>
    <property type="match status" value="1"/>
</dbReference>
<organism evidence="2 3">
    <name type="scientific">Salix brachista</name>
    <dbReference type="NCBI Taxonomy" id="2182728"/>
    <lineage>
        <taxon>Eukaryota</taxon>
        <taxon>Viridiplantae</taxon>
        <taxon>Streptophyta</taxon>
        <taxon>Embryophyta</taxon>
        <taxon>Tracheophyta</taxon>
        <taxon>Spermatophyta</taxon>
        <taxon>Magnoliopsida</taxon>
        <taxon>eudicotyledons</taxon>
        <taxon>Gunneridae</taxon>
        <taxon>Pentapetalae</taxon>
        <taxon>rosids</taxon>
        <taxon>fabids</taxon>
        <taxon>Malpighiales</taxon>
        <taxon>Salicaceae</taxon>
        <taxon>Saliceae</taxon>
        <taxon>Salix</taxon>
    </lineage>
</organism>
<dbReference type="InterPro" id="IPR011047">
    <property type="entry name" value="Quinoprotein_ADH-like_sf"/>
</dbReference>
<comment type="caution">
    <text evidence="2">The sequence shown here is derived from an EMBL/GenBank/DDBJ whole genome shotgun (WGS) entry which is preliminary data.</text>
</comment>
<dbReference type="SUPFAM" id="SSF50998">
    <property type="entry name" value="Quinoprotein alcohol dehydrogenase-like"/>
    <property type="match status" value="1"/>
</dbReference>
<dbReference type="InterPro" id="IPR001680">
    <property type="entry name" value="WD40_rpt"/>
</dbReference>
<dbReference type="AlphaFoldDB" id="A0A5N5NL94"/>
<gene>
    <name evidence="2" type="ORF">DKX38_002153</name>
</gene>
<proteinExistence type="predicted"/>
<dbReference type="InterPro" id="IPR015943">
    <property type="entry name" value="WD40/YVTN_repeat-like_dom_sf"/>
</dbReference>
<keyword evidence="1" id="KW-0853">WD repeat</keyword>
<accession>A0A5N5NL94</accession>
<reference evidence="3" key="1">
    <citation type="journal article" date="2019" name="Gigascience">
        <title>De novo genome assembly of the endangered Acer yangbiense, a plant species with extremely small populations endemic to Yunnan Province, China.</title>
        <authorList>
            <person name="Yang J."/>
            <person name="Wariss H.M."/>
            <person name="Tao L."/>
            <person name="Zhang R."/>
            <person name="Yun Q."/>
            <person name="Hollingsworth P."/>
            <person name="Dao Z."/>
            <person name="Luo G."/>
            <person name="Guo H."/>
            <person name="Ma Y."/>
            <person name="Sun W."/>
        </authorList>
    </citation>
    <scope>NUCLEOTIDE SEQUENCE [LARGE SCALE GENOMIC DNA]</scope>
    <source>
        <strain evidence="3">cv. br00</strain>
    </source>
</reference>